<name>A0A392R454_9FABA</name>
<dbReference type="Proteomes" id="UP000265520">
    <property type="component" value="Unassembled WGS sequence"/>
</dbReference>
<protein>
    <submittedName>
        <fullName evidence="2">Uncharacterized protein</fullName>
    </submittedName>
</protein>
<evidence type="ECO:0000256" key="1">
    <source>
        <dbReference type="SAM" id="MobiDB-lite"/>
    </source>
</evidence>
<sequence length="53" mass="5599">GSSSDGDDDDGTDNDGDDADNTGEEDSEENLVMEERFGCSEPKLDTAEAIQVT</sequence>
<dbReference type="EMBL" id="LXQA010182901">
    <property type="protein sequence ID" value="MCI30882.1"/>
    <property type="molecule type" value="Genomic_DNA"/>
</dbReference>
<proteinExistence type="predicted"/>
<feature type="region of interest" description="Disordered" evidence="1">
    <location>
        <begin position="1"/>
        <end position="53"/>
    </location>
</feature>
<reference evidence="2 3" key="1">
    <citation type="journal article" date="2018" name="Front. Plant Sci.">
        <title>Red Clover (Trifolium pratense) and Zigzag Clover (T. medium) - A Picture of Genomic Similarities and Differences.</title>
        <authorList>
            <person name="Dluhosova J."/>
            <person name="Istvanek J."/>
            <person name="Nedelnik J."/>
            <person name="Repkova J."/>
        </authorList>
    </citation>
    <scope>NUCLEOTIDE SEQUENCE [LARGE SCALE GENOMIC DNA]</scope>
    <source>
        <strain evidence="3">cv. 10/8</strain>
        <tissue evidence="2">Leaf</tissue>
    </source>
</reference>
<feature type="compositionally biased region" description="Basic and acidic residues" evidence="1">
    <location>
        <begin position="33"/>
        <end position="46"/>
    </location>
</feature>
<evidence type="ECO:0000313" key="3">
    <source>
        <dbReference type="Proteomes" id="UP000265520"/>
    </source>
</evidence>
<organism evidence="2 3">
    <name type="scientific">Trifolium medium</name>
    <dbReference type="NCBI Taxonomy" id="97028"/>
    <lineage>
        <taxon>Eukaryota</taxon>
        <taxon>Viridiplantae</taxon>
        <taxon>Streptophyta</taxon>
        <taxon>Embryophyta</taxon>
        <taxon>Tracheophyta</taxon>
        <taxon>Spermatophyta</taxon>
        <taxon>Magnoliopsida</taxon>
        <taxon>eudicotyledons</taxon>
        <taxon>Gunneridae</taxon>
        <taxon>Pentapetalae</taxon>
        <taxon>rosids</taxon>
        <taxon>fabids</taxon>
        <taxon>Fabales</taxon>
        <taxon>Fabaceae</taxon>
        <taxon>Papilionoideae</taxon>
        <taxon>50 kb inversion clade</taxon>
        <taxon>NPAAA clade</taxon>
        <taxon>Hologalegina</taxon>
        <taxon>IRL clade</taxon>
        <taxon>Trifolieae</taxon>
        <taxon>Trifolium</taxon>
    </lineage>
</organism>
<keyword evidence="3" id="KW-1185">Reference proteome</keyword>
<dbReference type="AlphaFoldDB" id="A0A392R454"/>
<accession>A0A392R454</accession>
<feature type="compositionally biased region" description="Acidic residues" evidence="1">
    <location>
        <begin position="1"/>
        <end position="32"/>
    </location>
</feature>
<feature type="non-terminal residue" evidence="2">
    <location>
        <position position="1"/>
    </location>
</feature>
<evidence type="ECO:0000313" key="2">
    <source>
        <dbReference type="EMBL" id="MCI30882.1"/>
    </source>
</evidence>
<comment type="caution">
    <text evidence="2">The sequence shown here is derived from an EMBL/GenBank/DDBJ whole genome shotgun (WGS) entry which is preliminary data.</text>
</comment>